<evidence type="ECO:0000256" key="6">
    <source>
        <dbReference type="ARBA" id="ARBA00049244"/>
    </source>
</evidence>
<evidence type="ECO:0000256" key="5">
    <source>
        <dbReference type="ARBA" id="ARBA00025589"/>
    </source>
</evidence>
<reference evidence="8 9" key="1">
    <citation type="journal article" date="2011" name="J. Bacteriol.">
        <title>Complete genome sequence of the industrial strain Ketogulonicigenium vulgare WSH-001.</title>
        <authorList>
            <person name="Liu L."/>
            <person name="Li Y."/>
            <person name="Zhang J."/>
            <person name="Zhou Z."/>
            <person name="Liu J."/>
            <person name="Li X."/>
            <person name="Zhou J."/>
            <person name="Du G."/>
            <person name="Wang L."/>
            <person name="Chen J."/>
        </authorList>
    </citation>
    <scope>NUCLEOTIDE SEQUENCE [LARGE SCALE GENOMIC DNA]</scope>
    <source>
        <strain evidence="8 9">WSH-001</strain>
    </source>
</reference>
<accession>F9Y785</accession>
<sequence length="490" mass="53387">MFGGTGRRIVSIWFPRFPSDRALRARAVEGPFALSLRHGNADGLYCLNPAAEALGLHLGLSLSEARAFAPSLIVRPADLAADRAQLAALRRWALRYCPWVGVAGRDALVLDITGAAHLIGDEAMMRGDIMRRLTRAGFTVRIGIADTHGAARALAHAAPGIAAAGQSRAALADLPIAALLIPPQMDTSLQRLGLRKIGDLLAAPRAPLARRFGQELLDILDRALGDLPDPIMPEAEPPRYGVRMTLPEPIGLLSDVTAGLDRLLIRLCETLRARGMGARSLRLTLRRVDGAAQHVPIRLAAPMREAPRILPLFARALEQVDAGFGIDQLRLEADVVTPMAPLQLGTSAASTDRVEALMTRIGTRIGLENLRRFQPIDSHIPENSFALAPASDAQRQGVWPGRPARPLILFTPEPVAANSATPPAAFHWRRMGFTTARATGPERIAPEWWSTAPKAGALRDYWRIDTREGRRLWLFYTPQNPGWFVQGEFL</sequence>
<keyword evidence="9" id="KW-1185">Reference proteome</keyword>
<dbReference type="Proteomes" id="UP000000692">
    <property type="component" value="Chromosome"/>
</dbReference>
<comment type="subunit">
    <text evidence="2">Monomer.</text>
</comment>
<dbReference type="InterPro" id="IPR043128">
    <property type="entry name" value="Rev_trsase/Diguanyl_cyclase"/>
</dbReference>
<evidence type="ECO:0000256" key="1">
    <source>
        <dbReference type="ARBA" id="ARBA00010945"/>
    </source>
</evidence>
<dbReference type="PANTHER" id="PTHR35369">
    <property type="entry name" value="BLR3025 PROTEIN-RELATED"/>
    <property type="match status" value="1"/>
</dbReference>
<dbReference type="Gene3D" id="3.40.1170.60">
    <property type="match status" value="1"/>
</dbReference>
<dbReference type="GO" id="GO:0003684">
    <property type="term" value="F:damaged DNA binding"/>
    <property type="evidence" value="ECO:0007669"/>
    <property type="project" value="InterPro"/>
</dbReference>
<dbReference type="EC" id="2.7.7.7" evidence="3"/>
<evidence type="ECO:0000256" key="4">
    <source>
        <dbReference type="ARBA" id="ARBA00022763"/>
    </source>
</evidence>
<keyword evidence="8" id="KW-0808">Transferase</keyword>
<comment type="function">
    <text evidence="5">Poorly processive, error-prone DNA polymerase involved in untargeted mutagenesis. Copies undamaged DNA at stalled replication forks, which arise in vivo from mismatched or misaligned primer ends. These misaligned primers can be extended by PolIV. Exhibits no 3'-5' exonuclease (proofreading) activity. May be involved in translesional synthesis, in conjunction with the beta clamp from PolIII.</text>
</comment>
<evidence type="ECO:0000256" key="3">
    <source>
        <dbReference type="ARBA" id="ARBA00012417"/>
    </source>
</evidence>
<dbReference type="AlphaFoldDB" id="F9Y785"/>
<dbReference type="Pfam" id="PF11799">
    <property type="entry name" value="IMS_C"/>
    <property type="match status" value="1"/>
</dbReference>
<dbReference type="Pfam" id="PF00817">
    <property type="entry name" value="IMS"/>
    <property type="match status" value="1"/>
</dbReference>
<dbReference type="GO" id="GO:0006281">
    <property type="term" value="P:DNA repair"/>
    <property type="evidence" value="ECO:0007669"/>
    <property type="project" value="InterPro"/>
</dbReference>
<dbReference type="EMBL" id="CP002018">
    <property type="protein sequence ID" value="AEM39852.1"/>
    <property type="molecule type" value="Genomic_DNA"/>
</dbReference>
<dbReference type="InterPro" id="IPR043502">
    <property type="entry name" value="DNA/RNA_pol_sf"/>
</dbReference>
<feature type="domain" description="UmuC" evidence="7">
    <location>
        <begin position="31"/>
        <end position="158"/>
    </location>
</feature>
<organism evidence="8 9">
    <name type="scientific">Ketogulonicigenium vulgare (strain WSH-001)</name>
    <dbReference type="NCBI Taxonomy" id="759362"/>
    <lineage>
        <taxon>Bacteria</taxon>
        <taxon>Pseudomonadati</taxon>
        <taxon>Pseudomonadota</taxon>
        <taxon>Alphaproteobacteria</taxon>
        <taxon>Rhodobacterales</taxon>
        <taxon>Roseobacteraceae</taxon>
        <taxon>Ketogulonicigenium</taxon>
    </lineage>
</organism>
<dbReference type="PANTHER" id="PTHR35369:SF2">
    <property type="entry name" value="BLR3025 PROTEIN"/>
    <property type="match status" value="1"/>
</dbReference>
<dbReference type="KEGG" id="kvl:KVU_0013"/>
<dbReference type="InterPro" id="IPR050356">
    <property type="entry name" value="SulA_CellDiv_inhibitor"/>
</dbReference>
<dbReference type="InterPro" id="IPR017961">
    <property type="entry name" value="DNA_pol_Y-fam_little_finger"/>
</dbReference>
<evidence type="ECO:0000313" key="8">
    <source>
        <dbReference type="EMBL" id="AEM39852.1"/>
    </source>
</evidence>
<dbReference type="RefSeq" id="WP_014537423.1">
    <property type="nucleotide sequence ID" value="NC_017384.1"/>
</dbReference>
<comment type="similarity">
    <text evidence="1">Belongs to the DNA polymerase type-Y family.</text>
</comment>
<evidence type="ECO:0000259" key="7">
    <source>
        <dbReference type="PROSITE" id="PS50173"/>
    </source>
</evidence>
<dbReference type="CDD" id="cd03468">
    <property type="entry name" value="PolY_like"/>
    <property type="match status" value="1"/>
</dbReference>
<dbReference type="PATRIC" id="fig|759362.5.peg.13"/>
<dbReference type="PROSITE" id="PS50173">
    <property type="entry name" value="UMUC"/>
    <property type="match status" value="1"/>
</dbReference>
<gene>
    <name evidence="8" type="ordered locus">KVU_0013</name>
</gene>
<dbReference type="eggNOG" id="COG0389">
    <property type="taxonomic scope" value="Bacteria"/>
</dbReference>
<evidence type="ECO:0000313" key="9">
    <source>
        <dbReference type="Proteomes" id="UP000000692"/>
    </source>
</evidence>
<dbReference type="Gene3D" id="3.30.70.270">
    <property type="match status" value="1"/>
</dbReference>
<dbReference type="OrthoDB" id="9788640at2"/>
<evidence type="ECO:0000256" key="2">
    <source>
        <dbReference type="ARBA" id="ARBA00011245"/>
    </source>
</evidence>
<dbReference type="HOGENOM" id="CLU_028184_1_1_5"/>
<protein>
    <recommendedName>
        <fullName evidence="3">DNA-directed DNA polymerase</fullName>
        <ecNumber evidence="3">2.7.7.7</ecNumber>
    </recommendedName>
</protein>
<keyword evidence="4" id="KW-0227">DNA damage</keyword>
<comment type="catalytic activity">
    <reaction evidence="6">
        <text>DNA(n) + a 2'-deoxyribonucleoside 5'-triphosphate = DNA(n+1) + diphosphate</text>
        <dbReference type="Rhea" id="RHEA:22508"/>
        <dbReference type="Rhea" id="RHEA-COMP:17339"/>
        <dbReference type="Rhea" id="RHEA-COMP:17340"/>
        <dbReference type="ChEBI" id="CHEBI:33019"/>
        <dbReference type="ChEBI" id="CHEBI:61560"/>
        <dbReference type="ChEBI" id="CHEBI:173112"/>
        <dbReference type="EC" id="2.7.7.7"/>
    </reaction>
</comment>
<proteinExistence type="inferred from homology"/>
<dbReference type="GO" id="GO:0016740">
    <property type="term" value="F:transferase activity"/>
    <property type="evidence" value="ECO:0007669"/>
    <property type="project" value="UniProtKB-KW"/>
</dbReference>
<name>F9Y785_KETVW</name>
<dbReference type="InterPro" id="IPR001126">
    <property type="entry name" value="UmuC"/>
</dbReference>
<dbReference type="SUPFAM" id="SSF56672">
    <property type="entry name" value="DNA/RNA polymerases"/>
    <property type="match status" value="1"/>
</dbReference>